<dbReference type="GO" id="GO:0006508">
    <property type="term" value="P:proteolysis"/>
    <property type="evidence" value="ECO:0007669"/>
    <property type="project" value="UniProtKB-KW"/>
</dbReference>
<keyword evidence="7" id="KW-1185">Reference proteome</keyword>
<reference evidence="6 7" key="1">
    <citation type="submission" date="2016-10" db="EMBL/GenBank/DDBJ databases">
        <authorList>
            <person name="de Groot N.N."/>
        </authorList>
    </citation>
    <scope>NUCLEOTIDE SEQUENCE [LARGE SCALE GENOMIC DNA]</scope>
    <source>
        <strain evidence="6 7">CGMCC 1.5012</strain>
    </source>
</reference>
<dbReference type="OrthoDB" id="9758917at2"/>
<feature type="compositionally biased region" description="Polar residues" evidence="3">
    <location>
        <begin position="9"/>
        <end position="22"/>
    </location>
</feature>
<keyword evidence="4" id="KW-0812">Transmembrane</keyword>
<organism evidence="6 7">
    <name type="scientific">Acetanaerobacterium elongatum</name>
    <dbReference type="NCBI Taxonomy" id="258515"/>
    <lineage>
        <taxon>Bacteria</taxon>
        <taxon>Bacillati</taxon>
        <taxon>Bacillota</taxon>
        <taxon>Clostridia</taxon>
        <taxon>Eubacteriales</taxon>
        <taxon>Oscillospiraceae</taxon>
        <taxon>Acetanaerobacterium</taxon>
    </lineage>
</organism>
<keyword evidence="1 6" id="KW-0645">Protease</keyword>
<dbReference type="InterPro" id="IPR009003">
    <property type="entry name" value="Peptidase_S1_PA"/>
</dbReference>
<dbReference type="PRINTS" id="PR00834">
    <property type="entry name" value="PROTEASES2C"/>
</dbReference>
<dbReference type="EMBL" id="FNID01000012">
    <property type="protein sequence ID" value="SDN16819.1"/>
    <property type="molecule type" value="Genomic_DNA"/>
</dbReference>
<sequence>MSDFENKDYYQNNANSGDSNGAQQNSWNSYNQSSGAWQPQQQIPPYGYQQQQQNPYRQNQDAYKWNFKEYDSMSPKKPPHGKKSGVKVFLTIVAVLVSVSVIGFAGFGVYSLTAGGELSNGKGAASSQTASLAAPKDNTASTAATSSASGLNITDVPGSANNEIVSVGGVLTTKQIYAKVAPSVVGIVNYQKNGGWVPAGEGSGIIMSADGYIVTNAHVVSGAQGIKVVLNTNKEYEAKLIGSDTKTDLAVIKIDATGLTPASFGNSEQMATGDKVVAIGNPGGLEFAGSITQGIISAVNRSLKSSTGYTMECIQTDAAINPGNSGGPLVNEYGQVVGINSSKIAATEYEGIGFAIPMNTAKPIIDDLIKNGRVTGRAKIGISIEGEVSEMSAQLYSIPTGILIAGVDKGSDIASKGVRANDIITKIDGTKVDTVNQIFDILAKHKPGDSITLTIFRRPTNAADQTFEVSVVLSEDTGTTVQQELPSVQDSLPNAE</sequence>
<dbReference type="PANTHER" id="PTHR43343:SF3">
    <property type="entry name" value="PROTEASE DO-LIKE 8, CHLOROPLASTIC"/>
    <property type="match status" value="1"/>
</dbReference>
<dbReference type="Proteomes" id="UP000199182">
    <property type="component" value="Unassembled WGS sequence"/>
</dbReference>
<dbReference type="GO" id="GO:0004252">
    <property type="term" value="F:serine-type endopeptidase activity"/>
    <property type="evidence" value="ECO:0007669"/>
    <property type="project" value="InterPro"/>
</dbReference>
<dbReference type="Gene3D" id="2.30.42.10">
    <property type="match status" value="1"/>
</dbReference>
<evidence type="ECO:0000313" key="6">
    <source>
        <dbReference type="EMBL" id="SDN16819.1"/>
    </source>
</evidence>
<protein>
    <submittedName>
        <fullName evidence="6">Serine protease Do</fullName>
    </submittedName>
</protein>
<proteinExistence type="predicted"/>
<evidence type="ECO:0000256" key="2">
    <source>
        <dbReference type="ARBA" id="ARBA00022801"/>
    </source>
</evidence>
<dbReference type="InterPro" id="IPR051201">
    <property type="entry name" value="Chloro_Bact_Ser_Proteases"/>
</dbReference>
<dbReference type="Pfam" id="PF13365">
    <property type="entry name" value="Trypsin_2"/>
    <property type="match status" value="1"/>
</dbReference>
<evidence type="ECO:0000259" key="5">
    <source>
        <dbReference type="PROSITE" id="PS50106"/>
    </source>
</evidence>
<dbReference type="InterPro" id="IPR001478">
    <property type="entry name" value="PDZ"/>
</dbReference>
<dbReference type="Gene3D" id="2.40.10.120">
    <property type="match status" value="1"/>
</dbReference>
<evidence type="ECO:0000256" key="4">
    <source>
        <dbReference type="SAM" id="Phobius"/>
    </source>
</evidence>
<gene>
    <name evidence="6" type="ORF">SAMN05192585_112107</name>
</gene>
<dbReference type="SUPFAM" id="SSF50494">
    <property type="entry name" value="Trypsin-like serine proteases"/>
    <property type="match status" value="1"/>
</dbReference>
<feature type="domain" description="PDZ" evidence="5">
    <location>
        <begin position="368"/>
        <end position="459"/>
    </location>
</feature>
<feature type="region of interest" description="Disordered" evidence="3">
    <location>
        <begin position="1"/>
        <end position="58"/>
    </location>
</feature>
<evidence type="ECO:0000313" key="7">
    <source>
        <dbReference type="Proteomes" id="UP000199182"/>
    </source>
</evidence>
<dbReference type="CDD" id="cd06779">
    <property type="entry name" value="cpPDZ_Deg_HtrA-like"/>
    <property type="match status" value="1"/>
</dbReference>
<dbReference type="PROSITE" id="PS50106">
    <property type="entry name" value="PDZ"/>
    <property type="match status" value="1"/>
</dbReference>
<accession>A0A1G9Z604</accession>
<dbReference type="InterPro" id="IPR001940">
    <property type="entry name" value="Peptidase_S1C"/>
</dbReference>
<dbReference type="SUPFAM" id="SSF50156">
    <property type="entry name" value="PDZ domain-like"/>
    <property type="match status" value="1"/>
</dbReference>
<evidence type="ECO:0000256" key="3">
    <source>
        <dbReference type="SAM" id="MobiDB-lite"/>
    </source>
</evidence>
<keyword evidence="4" id="KW-1133">Transmembrane helix</keyword>
<dbReference type="RefSeq" id="WP_092639560.1">
    <property type="nucleotide sequence ID" value="NZ_FNID01000012.1"/>
</dbReference>
<evidence type="ECO:0000256" key="1">
    <source>
        <dbReference type="ARBA" id="ARBA00022670"/>
    </source>
</evidence>
<dbReference type="InterPro" id="IPR036034">
    <property type="entry name" value="PDZ_sf"/>
</dbReference>
<keyword evidence="4" id="KW-0472">Membrane</keyword>
<feature type="transmembrane region" description="Helical" evidence="4">
    <location>
        <begin position="86"/>
        <end position="110"/>
    </location>
</feature>
<dbReference type="Pfam" id="PF13180">
    <property type="entry name" value="PDZ_2"/>
    <property type="match status" value="1"/>
</dbReference>
<keyword evidence="2" id="KW-0378">Hydrolase</keyword>
<dbReference type="STRING" id="258515.SAMN05192585_112107"/>
<dbReference type="PANTHER" id="PTHR43343">
    <property type="entry name" value="PEPTIDASE S12"/>
    <property type="match status" value="1"/>
</dbReference>
<feature type="compositionally biased region" description="Low complexity" evidence="3">
    <location>
        <begin position="23"/>
        <end position="58"/>
    </location>
</feature>
<name>A0A1G9Z604_9FIRM</name>
<dbReference type="SMART" id="SM00228">
    <property type="entry name" value="PDZ"/>
    <property type="match status" value="1"/>
</dbReference>
<dbReference type="AlphaFoldDB" id="A0A1G9Z604"/>